<dbReference type="EMBL" id="JBHRYB010000005">
    <property type="protein sequence ID" value="MFC3680167.1"/>
    <property type="molecule type" value="Genomic_DNA"/>
</dbReference>
<organism evidence="1 2">
    <name type="scientific">Bacterioplanoides pacificum</name>
    <dbReference type="NCBI Taxonomy" id="1171596"/>
    <lineage>
        <taxon>Bacteria</taxon>
        <taxon>Pseudomonadati</taxon>
        <taxon>Pseudomonadota</taxon>
        <taxon>Gammaproteobacteria</taxon>
        <taxon>Oceanospirillales</taxon>
        <taxon>Oceanospirillaceae</taxon>
        <taxon>Bacterioplanoides</taxon>
    </lineage>
</organism>
<sequence length="137" mass="15840">MNQPLSERLSYHIELLKQVQQRLQRAADNDSQLIAAEILQQLEQVIEQLVQRTDSAYQDGQDWLMSILTHQPQLTPTINRDLLWFFGGDCLHFMTDAEIELFQQLDEQEAEHDVSQGPFDRAAVKTLLQQNADTFDA</sequence>
<evidence type="ECO:0000313" key="2">
    <source>
        <dbReference type="Proteomes" id="UP001595722"/>
    </source>
</evidence>
<dbReference type="Proteomes" id="UP001595722">
    <property type="component" value="Unassembled WGS sequence"/>
</dbReference>
<keyword evidence="2" id="KW-1185">Reference proteome</keyword>
<dbReference type="InterPro" id="IPR048156">
    <property type="entry name" value="PA2817-like"/>
</dbReference>
<comment type="caution">
    <text evidence="1">The sequence shown here is derived from an EMBL/GenBank/DDBJ whole genome shotgun (WGS) entry which is preliminary data.</text>
</comment>
<name>A0ABV7VTH4_9GAMM</name>
<reference evidence="2" key="1">
    <citation type="journal article" date="2019" name="Int. J. Syst. Evol. Microbiol.">
        <title>The Global Catalogue of Microorganisms (GCM) 10K type strain sequencing project: providing services to taxonomists for standard genome sequencing and annotation.</title>
        <authorList>
            <consortium name="The Broad Institute Genomics Platform"/>
            <consortium name="The Broad Institute Genome Sequencing Center for Infectious Disease"/>
            <person name="Wu L."/>
            <person name="Ma J."/>
        </authorList>
    </citation>
    <scope>NUCLEOTIDE SEQUENCE [LARGE SCALE GENOMIC DNA]</scope>
    <source>
        <strain evidence="2">KCTC 42424</strain>
    </source>
</reference>
<evidence type="ECO:0000313" key="1">
    <source>
        <dbReference type="EMBL" id="MFC3680167.1"/>
    </source>
</evidence>
<accession>A0ABV7VTH4</accession>
<dbReference type="RefSeq" id="WP_376866029.1">
    <property type="nucleotide sequence ID" value="NZ_JBHRYB010000005.1"/>
</dbReference>
<dbReference type="NCBIfam" id="NF041512">
    <property type="entry name" value="PA2817_fam"/>
    <property type="match status" value="1"/>
</dbReference>
<gene>
    <name evidence="1" type="ORF">ACFOMG_08620</name>
</gene>
<proteinExistence type="predicted"/>
<protein>
    <submittedName>
        <fullName evidence="1">PA2817 family protein</fullName>
    </submittedName>
</protein>